<keyword evidence="4 8" id="KW-0812">Transmembrane</keyword>
<evidence type="ECO:0000256" key="8">
    <source>
        <dbReference type="SAM" id="Phobius"/>
    </source>
</evidence>
<gene>
    <name evidence="11" type="ordered locus">CKL_2882</name>
</gene>
<feature type="domain" description="CBS" evidence="10">
    <location>
        <begin position="473"/>
        <end position="533"/>
    </location>
</feature>
<dbReference type="InterPro" id="IPR004638">
    <property type="entry name" value="EmrB-like"/>
</dbReference>
<dbReference type="Proteomes" id="UP000002411">
    <property type="component" value="Chromosome"/>
</dbReference>
<organism evidence="11 12">
    <name type="scientific">Clostridium kluyveri (strain ATCC 8527 / DSM 555 / NBRC 12016 / NCIMB 10680 / K1)</name>
    <dbReference type="NCBI Taxonomy" id="431943"/>
    <lineage>
        <taxon>Bacteria</taxon>
        <taxon>Bacillati</taxon>
        <taxon>Bacillota</taxon>
        <taxon>Clostridia</taxon>
        <taxon>Eubacteriales</taxon>
        <taxon>Clostridiaceae</taxon>
        <taxon>Clostridium</taxon>
    </lineage>
</organism>
<feature type="transmembrane region" description="Helical" evidence="8">
    <location>
        <begin position="260"/>
        <end position="285"/>
    </location>
</feature>
<dbReference type="EMBL" id="CP000673">
    <property type="protein sequence ID" value="EDK34894.1"/>
    <property type="molecule type" value="Genomic_DNA"/>
</dbReference>
<sequence>MTKQQKSTLVVLMLGAFVSVLNQTLINPALPSIMLETGVSATTAQWLVSGFTLVNAIVIAISAFLMDRFSTRKLFISIFVLFFTGSMLAAWGANFAMLLIGRILQAICAGVMLPMSMTVLLLLFPHEKRGSAMGLYNLVLMFAPAIGPVISGVLTDKIGWHVMFLIMAALAAVVILLAAVAMKNFGETKKISLDKWSVTLSSLGLFCLLYGFSLFGHTMTMPAAVALIVVGTIVLFVFARRQLKLEQPFLQVRVLEDKRFQAGITISMLIQASLAAAGITLPIYIQTVRGLSATISGTVMMPGAILGAAFGYFAGKLHDRFGARYVAITGVFLVTLGSVGMVLFDFHTSVAFMIVSYAVRSVGLMLANTPINTWSISTLHDAVLHHGNAVSSTLRQVAATLCTAIMVSAMSLVSAFSASQGELQSQMAGIRITYCLSVAIGFAALFMVIVKVKDGKKAVVISENTSFELDIAMKVDPYTVSRYDNLEQVVEKFINYRTSGLPVVDGEKRIVGFISDGDVLRYMAKQDVHFGAESYSVVLPDTESFTAKAKNLLQMNVMEIASKHIITAPRSTPLLEVCRLISERKLNKLPVTQDGVLIGTVSRGDIMRELMKRLPLGEDKL</sequence>
<dbReference type="PROSITE" id="PS51371">
    <property type="entry name" value="CBS"/>
    <property type="match status" value="2"/>
</dbReference>
<dbReference type="Pfam" id="PF00571">
    <property type="entry name" value="CBS"/>
    <property type="match status" value="2"/>
</dbReference>
<feature type="transmembrane region" description="Helical" evidence="8">
    <location>
        <begin position="103"/>
        <end position="123"/>
    </location>
</feature>
<protein>
    <submittedName>
        <fullName evidence="11">Predicted transporter protein</fullName>
    </submittedName>
</protein>
<dbReference type="Pfam" id="PF07690">
    <property type="entry name" value="MFS_1"/>
    <property type="match status" value="1"/>
</dbReference>
<dbReference type="RefSeq" id="WP_012103224.1">
    <property type="nucleotide sequence ID" value="NC_009706.1"/>
</dbReference>
<dbReference type="GO" id="GO:0022857">
    <property type="term" value="F:transmembrane transporter activity"/>
    <property type="evidence" value="ECO:0007669"/>
    <property type="project" value="InterPro"/>
</dbReference>
<keyword evidence="3" id="KW-1003">Cell membrane</keyword>
<feature type="transmembrane region" description="Helical" evidence="8">
    <location>
        <begin position="46"/>
        <end position="65"/>
    </location>
</feature>
<feature type="transmembrane region" description="Helical" evidence="8">
    <location>
        <begin position="193"/>
        <end position="213"/>
    </location>
</feature>
<dbReference type="CDD" id="cd17503">
    <property type="entry name" value="MFS_LmrB_MDR_like"/>
    <property type="match status" value="1"/>
</dbReference>
<feature type="domain" description="Major facilitator superfamily (MFS) profile" evidence="9">
    <location>
        <begin position="8"/>
        <end position="453"/>
    </location>
</feature>
<evidence type="ECO:0000259" key="10">
    <source>
        <dbReference type="PROSITE" id="PS51371"/>
    </source>
</evidence>
<dbReference type="InterPro" id="IPR011701">
    <property type="entry name" value="MFS"/>
</dbReference>
<dbReference type="InterPro" id="IPR020846">
    <property type="entry name" value="MFS_dom"/>
</dbReference>
<dbReference type="AlphaFoldDB" id="A5N198"/>
<name>A5N198_CLOK5</name>
<evidence type="ECO:0000256" key="2">
    <source>
        <dbReference type="ARBA" id="ARBA00022448"/>
    </source>
</evidence>
<keyword evidence="6 8" id="KW-0472">Membrane</keyword>
<dbReference type="SUPFAM" id="SSF54631">
    <property type="entry name" value="CBS-domain pair"/>
    <property type="match status" value="1"/>
</dbReference>
<keyword evidence="2" id="KW-0813">Transport</keyword>
<feature type="transmembrane region" description="Helical" evidence="8">
    <location>
        <begin position="135"/>
        <end position="154"/>
    </location>
</feature>
<evidence type="ECO:0000256" key="7">
    <source>
        <dbReference type="PROSITE-ProRule" id="PRU00703"/>
    </source>
</evidence>
<dbReference type="Gene3D" id="1.20.1250.20">
    <property type="entry name" value="MFS general substrate transporter like domains"/>
    <property type="match status" value="2"/>
</dbReference>
<feature type="transmembrane region" description="Helical" evidence="8">
    <location>
        <begin position="397"/>
        <end position="416"/>
    </location>
</feature>
<dbReference type="PANTHER" id="PTHR42718">
    <property type="entry name" value="MAJOR FACILITATOR SUPERFAMILY MULTIDRUG TRANSPORTER MFSC"/>
    <property type="match status" value="1"/>
</dbReference>
<keyword evidence="7" id="KW-0129">CBS domain</keyword>
<dbReference type="SUPFAM" id="SSF103473">
    <property type="entry name" value="MFS general substrate transporter"/>
    <property type="match status" value="1"/>
</dbReference>
<feature type="transmembrane region" description="Helical" evidence="8">
    <location>
        <begin position="428"/>
        <end position="450"/>
    </location>
</feature>
<evidence type="ECO:0000256" key="5">
    <source>
        <dbReference type="ARBA" id="ARBA00022989"/>
    </source>
</evidence>
<evidence type="ECO:0000256" key="3">
    <source>
        <dbReference type="ARBA" id="ARBA00022475"/>
    </source>
</evidence>
<evidence type="ECO:0000313" key="12">
    <source>
        <dbReference type="Proteomes" id="UP000002411"/>
    </source>
</evidence>
<dbReference type="KEGG" id="ckl:CKL_2882"/>
<feature type="transmembrane region" description="Helical" evidence="8">
    <location>
        <begin position="74"/>
        <end position="97"/>
    </location>
</feature>
<dbReference type="InterPro" id="IPR036259">
    <property type="entry name" value="MFS_trans_sf"/>
</dbReference>
<dbReference type="PRINTS" id="PR01036">
    <property type="entry name" value="TCRTETB"/>
</dbReference>
<dbReference type="InterPro" id="IPR000644">
    <property type="entry name" value="CBS_dom"/>
</dbReference>
<dbReference type="STRING" id="431943.CKL_2882"/>
<evidence type="ECO:0000256" key="1">
    <source>
        <dbReference type="ARBA" id="ARBA00004651"/>
    </source>
</evidence>
<feature type="domain" description="CBS" evidence="10">
    <location>
        <begin position="561"/>
        <end position="616"/>
    </location>
</feature>
<evidence type="ECO:0000313" key="11">
    <source>
        <dbReference type="EMBL" id="EDK34894.1"/>
    </source>
</evidence>
<comment type="subcellular location">
    <subcellularLocation>
        <location evidence="1">Cell membrane</location>
        <topology evidence="1">Multi-pass membrane protein</topology>
    </subcellularLocation>
</comment>
<feature type="transmembrane region" description="Helical" evidence="8">
    <location>
        <begin position="219"/>
        <end position="239"/>
    </location>
</feature>
<feature type="transmembrane region" description="Helical" evidence="8">
    <location>
        <begin position="325"/>
        <end position="344"/>
    </location>
</feature>
<proteinExistence type="predicted"/>
<dbReference type="eggNOG" id="COG2814">
    <property type="taxonomic scope" value="Bacteria"/>
</dbReference>
<keyword evidence="5 8" id="KW-1133">Transmembrane helix</keyword>
<evidence type="ECO:0000256" key="4">
    <source>
        <dbReference type="ARBA" id="ARBA00022692"/>
    </source>
</evidence>
<reference evidence="11 12" key="1">
    <citation type="journal article" date="2008" name="Proc. Natl. Acad. Sci. U.S.A.">
        <title>The genome of Clostridium kluyveri, a strict anaerobe with unique metabolic features.</title>
        <authorList>
            <person name="Seedorf H."/>
            <person name="Fricke W.F."/>
            <person name="Veith B."/>
            <person name="Brueggemann H."/>
            <person name="Liesegang H."/>
            <person name="Strittmatter A."/>
            <person name="Miethke M."/>
            <person name="Buckel W."/>
            <person name="Hinderberger J."/>
            <person name="Li F."/>
            <person name="Hagemeier C."/>
            <person name="Thauer R.K."/>
            <person name="Gottschalk G."/>
        </authorList>
    </citation>
    <scope>NUCLEOTIDE SEQUENCE [LARGE SCALE GENOMIC DNA]</scope>
    <source>
        <strain evidence="12">ATCC 8527 / DSM 555 / NCIMB 10680</strain>
    </source>
</reference>
<feature type="transmembrane region" description="Helical" evidence="8">
    <location>
        <begin position="160"/>
        <end position="181"/>
    </location>
</feature>
<evidence type="ECO:0000259" key="9">
    <source>
        <dbReference type="PROSITE" id="PS50850"/>
    </source>
</evidence>
<evidence type="ECO:0000256" key="6">
    <source>
        <dbReference type="ARBA" id="ARBA00023136"/>
    </source>
</evidence>
<accession>A5N198</accession>
<dbReference type="Gene3D" id="3.10.580.10">
    <property type="entry name" value="CBS-domain"/>
    <property type="match status" value="1"/>
</dbReference>
<dbReference type="GO" id="GO:0005886">
    <property type="term" value="C:plasma membrane"/>
    <property type="evidence" value="ECO:0007669"/>
    <property type="project" value="UniProtKB-SubCell"/>
</dbReference>
<dbReference type="HOGENOM" id="CLU_000960_28_0_9"/>
<dbReference type="PANTHER" id="PTHR42718:SF24">
    <property type="entry name" value="MAJOR FACILITATOR SUPERFAMILY (MFS) PROFILE DOMAIN-CONTAINING PROTEIN"/>
    <property type="match status" value="1"/>
</dbReference>
<keyword evidence="12" id="KW-1185">Reference proteome</keyword>
<dbReference type="PROSITE" id="PS50850">
    <property type="entry name" value="MFS"/>
    <property type="match status" value="1"/>
</dbReference>
<dbReference type="SMART" id="SM00116">
    <property type="entry name" value="CBS"/>
    <property type="match status" value="2"/>
</dbReference>
<dbReference type="InterPro" id="IPR046342">
    <property type="entry name" value="CBS_dom_sf"/>
</dbReference>
<feature type="transmembrane region" description="Helical" evidence="8">
    <location>
        <begin position="291"/>
        <end position="313"/>
    </location>
</feature>
<dbReference type="NCBIfam" id="TIGR00711">
    <property type="entry name" value="efflux_EmrB"/>
    <property type="match status" value="1"/>
</dbReference>